<comment type="caution">
    <text evidence="3">The sequence shown here is derived from an EMBL/GenBank/DDBJ whole genome shotgun (WGS) entry which is preliminary data.</text>
</comment>
<feature type="domain" description="Zinc-ribbon 15" evidence="2">
    <location>
        <begin position="19"/>
        <end position="67"/>
    </location>
</feature>
<dbReference type="EMBL" id="JBHSIM010000039">
    <property type="protein sequence ID" value="MFC4834245.1"/>
    <property type="molecule type" value="Genomic_DNA"/>
</dbReference>
<accession>A0ABV9RPD0</accession>
<name>A0ABV9RPD0_9PSEU</name>
<dbReference type="PANTHER" id="PTHR28139">
    <property type="entry name" value="UPF0768 PROTEIN YBL029C-A"/>
    <property type="match status" value="1"/>
</dbReference>
<dbReference type="Proteomes" id="UP001595909">
    <property type="component" value="Unassembled WGS sequence"/>
</dbReference>
<keyword evidence="4" id="KW-1185">Reference proteome</keyword>
<dbReference type="Pfam" id="PF17032">
    <property type="entry name" value="Zn_ribbon_15"/>
    <property type="match status" value="1"/>
</dbReference>
<evidence type="ECO:0000256" key="1">
    <source>
        <dbReference type="SAM" id="MobiDB-lite"/>
    </source>
</evidence>
<feature type="compositionally biased region" description="Low complexity" evidence="1">
    <location>
        <begin position="88"/>
        <end position="98"/>
    </location>
</feature>
<dbReference type="PANTHER" id="PTHR28139:SF1">
    <property type="entry name" value="UPF0768 PROTEIN YBL029C-A"/>
    <property type="match status" value="1"/>
</dbReference>
<protein>
    <submittedName>
        <fullName evidence="3">Zinc-ribbon domain-containing protein</fullName>
    </submittedName>
</protein>
<evidence type="ECO:0000313" key="3">
    <source>
        <dbReference type="EMBL" id="MFC4834245.1"/>
    </source>
</evidence>
<dbReference type="RefSeq" id="WP_274190898.1">
    <property type="nucleotide sequence ID" value="NZ_BAABHN010000039.1"/>
</dbReference>
<reference evidence="4" key="1">
    <citation type="journal article" date="2019" name="Int. J. Syst. Evol. Microbiol.">
        <title>The Global Catalogue of Microorganisms (GCM) 10K type strain sequencing project: providing services to taxonomists for standard genome sequencing and annotation.</title>
        <authorList>
            <consortium name="The Broad Institute Genomics Platform"/>
            <consortium name="The Broad Institute Genome Sequencing Center for Infectious Disease"/>
            <person name="Wu L."/>
            <person name="Ma J."/>
        </authorList>
    </citation>
    <scope>NUCLEOTIDE SEQUENCE [LARGE SCALE GENOMIC DNA]</scope>
    <source>
        <strain evidence="4">CCUG 50347</strain>
    </source>
</reference>
<proteinExistence type="predicted"/>
<evidence type="ECO:0000313" key="4">
    <source>
        <dbReference type="Proteomes" id="UP001595909"/>
    </source>
</evidence>
<evidence type="ECO:0000259" key="2">
    <source>
        <dbReference type="Pfam" id="PF17032"/>
    </source>
</evidence>
<organism evidence="3 4">
    <name type="scientific">Actinomycetospora chibensis</name>
    <dbReference type="NCBI Taxonomy" id="663606"/>
    <lineage>
        <taxon>Bacteria</taxon>
        <taxon>Bacillati</taxon>
        <taxon>Actinomycetota</taxon>
        <taxon>Actinomycetes</taxon>
        <taxon>Pseudonocardiales</taxon>
        <taxon>Pseudonocardiaceae</taxon>
        <taxon>Actinomycetospora</taxon>
    </lineage>
</organism>
<gene>
    <name evidence="3" type="ORF">ACFPEL_17645</name>
</gene>
<dbReference type="InterPro" id="IPR031493">
    <property type="entry name" value="Zinc_ribbon_15"/>
</dbReference>
<feature type="region of interest" description="Disordered" evidence="1">
    <location>
        <begin position="73"/>
        <end position="98"/>
    </location>
</feature>
<sequence length="98" mass="10682">MIIFGTRRAVQQLAMVLLTCANCHRSAANAVLKLVTKFTLFFIPLFPVRTRYATQCTACGFQMTVDKVAAEQLTQLPPAGSGPPPQQFPQQQHPGAHG</sequence>